<dbReference type="AlphaFoldDB" id="A0A2N5Y3G6"/>
<keyword evidence="1" id="KW-0472">Membrane</keyword>
<dbReference type="InterPro" id="IPR007443">
    <property type="entry name" value="LpoA"/>
</dbReference>
<dbReference type="Gene3D" id="3.40.50.2300">
    <property type="match status" value="2"/>
</dbReference>
<organism evidence="3 4">
    <name type="scientific">Kineobactrum sediminis</name>
    <dbReference type="NCBI Taxonomy" id="1905677"/>
    <lineage>
        <taxon>Bacteria</taxon>
        <taxon>Pseudomonadati</taxon>
        <taxon>Pseudomonadota</taxon>
        <taxon>Gammaproteobacteria</taxon>
        <taxon>Cellvibrionales</taxon>
        <taxon>Halieaceae</taxon>
        <taxon>Kineobactrum</taxon>
    </lineage>
</organism>
<dbReference type="SUPFAM" id="SSF53822">
    <property type="entry name" value="Periplasmic binding protein-like I"/>
    <property type="match status" value="1"/>
</dbReference>
<dbReference type="Proteomes" id="UP000234845">
    <property type="component" value="Unassembled WGS sequence"/>
</dbReference>
<name>A0A2N5Y3G6_9GAMM</name>
<comment type="caution">
    <text evidence="3">The sequence shown here is derived from an EMBL/GenBank/DDBJ whole genome shotgun (WGS) entry which is preliminary data.</text>
</comment>
<evidence type="ECO:0000313" key="3">
    <source>
        <dbReference type="EMBL" id="PLW82930.1"/>
    </source>
</evidence>
<evidence type="ECO:0000256" key="1">
    <source>
        <dbReference type="ARBA" id="ARBA00023136"/>
    </source>
</evidence>
<dbReference type="Pfam" id="PF04348">
    <property type="entry name" value="LppC"/>
    <property type="match status" value="1"/>
</dbReference>
<dbReference type="CDD" id="cd06339">
    <property type="entry name" value="PBP1_YraM_LppC_lipoprotein-like"/>
    <property type="match status" value="1"/>
</dbReference>
<dbReference type="PANTHER" id="PTHR38038:SF1">
    <property type="entry name" value="PENICILLIN-BINDING PROTEIN ACTIVATOR LPOA"/>
    <property type="match status" value="1"/>
</dbReference>
<evidence type="ECO:0000256" key="2">
    <source>
        <dbReference type="SAM" id="MobiDB-lite"/>
    </source>
</evidence>
<dbReference type="Gene3D" id="1.25.40.650">
    <property type="match status" value="1"/>
</dbReference>
<dbReference type="GO" id="GO:0030234">
    <property type="term" value="F:enzyme regulator activity"/>
    <property type="evidence" value="ECO:0007669"/>
    <property type="project" value="TreeGrafter"/>
</dbReference>
<dbReference type="PANTHER" id="PTHR38038">
    <property type="entry name" value="PENICILLIN-BINDING PROTEIN ACTIVATOR LPOA"/>
    <property type="match status" value="1"/>
</dbReference>
<protein>
    <recommendedName>
        <fullName evidence="5">Penicillin-binding protein activator</fullName>
    </recommendedName>
</protein>
<dbReference type="GO" id="GO:0009252">
    <property type="term" value="P:peptidoglycan biosynthetic process"/>
    <property type="evidence" value="ECO:0007669"/>
    <property type="project" value="TreeGrafter"/>
</dbReference>
<accession>A0A2N5Y3G6</accession>
<dbReference type="GO" id="GO:0031241">
    <property type="term" value="C:periplasmic side of cell outer membrane"/>
    <property type="evidence" value="ECO:0007669"/>
    <property type="project" value="TreeGrafter"/>
</dbReference>
<evidence type="ECO:0000313" key="4">
    <source>
        <dbReference type="Proteomes" id="UP000234845"/>
    </source>
</evidence>
<gene>
    <name evidence="3" type="ORF">CWI75_05685</name>
</gene>
<sequence length="621" mass="67451">MNRQPQPTRPRIRKDNMTAFAEKRPPVAAPILLLLLGVIAGCAGTPPTPDMSGEPELETPVIAEMAPQGPAELPESAWQAEFSAAERRLAAQDWIGAEQALQPLPDTLVANDLARHHYLLARAAYLRGDYNTVRALLESLPQEPVALALRQLLDNFRRHMHSLAGQYRDSARLGVTQLEYALDPILRDTLKRDIWHNLQRLPATELDSALAEATAAEWRAWLRLARLAADQPGVNALRASLETWLAKHPDHVAAEQLPGGLGFLLAERQPVRKVTLLLPLSGRLAPAARAVRDGYLAHYYSAREREDSDHEISIVDTGLFASAVAAYEHAVASGADLIIGPLSKEAVTQLGRHPQRPVPILALNRIDEPVVHGSAALVQLSLAPEDEARRIAELAFGQGARRALILRPAGERGTRLNDVLRQRWQALGGSIAASATYSSPEAYSASIKTALNLTDSEQRAREVRSMLATNIEFIARRRQDVDVVFLLAGTPAEARSVKPLLAFHYAGTLPVYATSSIYSGIPDPRNRDLNGARLVELPWLLGANPDLREALAAGETGGDSFTRLNALGADAGLLQSRCVQLQAGADALIKGATGLLLLDQDLRIIREPALATFDGSDLTRL</sequence>
<evidence type="ECO:0008006" key="5">
    <source>
        <dbReference type="Google" id="ProtNLM"/>
    </source>
</evidence>
<reference evidence="4" key="1">
    <citation type="submission" date="2017-11" db="EMBL/GenBank/DDBJ databases">
        <title>The draft genome sequence of Chromatocurvus sp. F02.</title>
        <authorList>
            <person name="Du Z.-J."/>
            <person name="Chang Y.-Q."/>
        </authorList>
    </citation>
    <scope>NUCLEOTIDE SEQUENCE [LARGE SCALE GENOMIC DNA]</scope>
    <source>
        <strain evidence="4">F02</strain>
    </source>
</reference>
<feature type="region of interest" description="Disordered" evidence="2">
    <location>
        <begin position="1"/>
        <end position="20"/>
    </location>
</feature>
<keyword evidence="4" id="KW-1185">Reference proteome</keyword>
<proteinExistence type="predicted"/>
<dbReference type="EMBL" id="PKLZ01000003">
    <property type="protein sequence ID" value="PLW82930.1"/>
    <property type="molecule type" value="Genomic_DNA"/>
</dbReference>
<dbReference type="InterPro" id="IPR028082">
    <property type="entry name" value="Peripla_BP_I"/>
</dbReference>